<keyword evidence="3" id="KW-1185">Reference proteome</keyword>
<evidence type="ECO:0000259" key="1">
    <source>
        <dbReference type="PROSITE" id="PS50011"/>
    </source>
</evidence>
<dbReference type="Gene3D" id="1.10.510.10">
    <property type="entry name" value="Transferase(Phosphotransferase) domain 1"/>
    <property type="match status" value="2"/>
</dbReference>
<dbReference type="OrthoDB" id="4062651at2759"/>
<dbReference type="CDD" id="cd00180">
    <property type="entry name" value="PKc"/>
    <property type="match status" value="1"/>
</dbReference>
<dbReference type="PANTHER" id="PTHR37542">
    <property type="entry name" value="HELO DOMAIN-CONTAINING PROTEIN-RELATED"/>
    <property type="match status" value="1"/>
</dbReference>
<feature type="domain" description="Protein kinase" evidence="1">
    <location>
        <begin position="109"/>
        <end position="432"/>
    </location>
</feature>
<dbReference type="PROSITE" id="PS50011">
    <property type="entry name" value="PROTEIN_KINASE_DOM"/>
    <property type="match status" value="1"/>
</dbReference>
<dbReference type="SUPFAM" id="SSF56112">
    <property type="entry name" value="Protein kinase-like (PK-like)"/>
    <property type="match status" value="2"/>
</dbReference>
<gene>
    <name evidence="2" type="ORF">G7Z17_g3473</name>
</gene>
<organism evidence="2 3">
    <name type="scientific">Cylindrodendrum hubeiense</name>
    <dbReference type="NCBI Taxonomy" id="595255"/>
    <lineage>
        <taxon>Eukaryota</taxon>
        <taxon>Fungi</taxon>
        <taxon>Dikarya</taxon>
        <taxon>Ascomycota</taxon>
        <taxon>Pezizomycotina</taxon>
        <taxon>Sordariomycetes</taxon>
        <taxon>Hypocreomycetidae</taxon>
        <taxon>Hypocreales</taxon>
        <taxon>Nectriaceae</taxon>
        <taxon>Cylindrodendrum</taxon>
    </lineage>
</organism>
<evidence type="ECO:0000313" key="3">
    <source>
        <dbReference type="Proteomes" id="UP000722485"/>
    </source>
</evidence>
<dbReference type="Pfam" id="PF00069">
    <property type="entry name" value="Pkinase"/>
    <property type="match status" value="1"/>
</dbReference>
<dbReference type="Proteomes" id="UP000722485">
    <property type="component" value="Unassembled WGS sequence"/>
</dbReference>
<proteinExistence type="predicted"/>
<evidence type="ECO:0000313" key="2">
    <source>
        <dbReference type="EMBL" id="KAF7553668.1"/>
    </source>
</evidence>
<name>A0A9P5LJB4_9HYPO</name>
<comment type="caution">
    <text evidence="2">The sequence shown here is derived from an EMBL/GenBank/DDBJ whole genome shotgun (WGS) entry which is preliminary data.</text>
</comment>
<sequence>MTKPKLQSLKSRLTGAMIENFEGKKFLADSTLACIARDTDLDGCLREAKVGPLTVRKEVHDAILDVGMKTFAILAMMQSQPIELLLNFLTVDQMNSGNLDSRLPYTHIDHLIEILGSGSLLLATEFFHHQWTSRQVTISENSLFLEIVYINQRKQVMFACKEMAVDPTADSFANEKHILVLLRQIRHSNMIQLLASYSTIAEERGHIRCLIFPLADMSLETVLENDVNVLVPVYFQSNEHYLDQLYGLASALESLHNYVDAAEGIMMKGSHFDLAPRNILIDKGKFLLADFGLSRLRNQSSDSKTPFKGGFGDYLAPECTVEGFALDYEQGRKSDVWSLGGILSVLVVFNKRGKKGVDAYRKARRHPGSNHGITYRFHADGDSNNGMHVWLTELTNDLTEIERALLNTSLWMLSLEPQQRPSMIEISTCLYLLAQRALFRFIDNQFESLRELRPAMQLKIEQNRFLIWNTMAGLAVVRVDPDSELREEIGVSWLVEARAQFQAVSHILQDIREETEFLLSGLSQASPVAPVYDRLRDLNGTLWNLAPLRERTIMMTTLESTLDRIYDEHGLPAWDLSSATNVPPWERDALLLATMRFMNKKTQTGMPSGEPSLKVPASHVKIGPSVGQANLVSLEDRNQPSRHLCEWITYQLHTVDQVPDRLFARVESIAQKFSVDDKPADFKVLHCRGYFHDLPGCRFGVIYDLPNNEQPVTLRQVMKGMARPSLQCLFSLAHVLVKSVHHFHRAEWMHKNVSSSNIVFFDSALGESANSDKVVDALPTPYLVGFNHSRPMDLGTFTTGGADIDKMYMHPKYRVLPQPRFRFGYEYFSVGLLLLEIGLWEPITRSRLLGDRKIEDYQSQELLALWYERGVPLLGPLMGQIYRDAVAWCLSPERVGMEDPFARQEFGDRVVTELGRWCV</sequence>
<dbReference type="GO" id="GO:0005524">
    <property type="term" value="F:ATP binding"/>
    <property type="evidence" value="ECO:0007669"/>
    <property type="project" value="InterPro"/>
</dbReference>
<accession>A0A9P5LJB4</accession>
<protein>
    <recommendedName>
        <fullName evidence="1">Protein kinase domain-containing protein</fullName>
    </recommendedName>
</protein>
<dbReference type="InterPro" id="IPR011009">
    <property type="entry name" value="Kinase-like_dom_sf"/>
</dbReference>
<dbReference type="EMBL" id="JAANBB010000042">
    <property type="protein sequence ID" value="KAF7553668.1"/>
    <property type="molecule type" value="Genomic_DNA"/>
</dbReference>
<dbReference type="AlphaFoldDB" id="A0A9P5LJB4"/>
<dbReference type="PANTHER" id="PTHR37542:SF3">
    <property type="entry name" value="PRION-INHIBITION AND PROPAGATION HELO DOMAIN-CONTAINING PROTEIN"/>
    <property type="match status" value="1"/>
</dbReference>
<reference evidence="2" key="1">
    <citation type="submission" date="2020-03" db="EMBL/GenBank/DDBJ databases">
        <title>Draft Genome Sequence of Cylindrodendrum hubeiense.</title>
        <authorList>
            <person name="Buettner E."/>
            <person name="Kellner H."/>
        </authorList>
    </citation>
    <scope>NUCLEOTIDE SEQUENCE</scope>
    <source>
        <strain evidence="2">IHI 201604</strain>
    </source>
</reference>
<dbReference type="GO" id="GO:0004672">
    <property type="term" value="F:protein kinase activity"/>
    <property type="evidence" value="ECO:0007669"/>
    <property type="project" value="InterPro"/>
</dbReference>
<dbReference type="InterPro" id="IPR000719">
    <property type="entry name" value="Prot_kinase_dom"/>
</dbReference>